<keyword evidence="3 6" id="KW-0812">Transmembrane</keyword>
<dbReference type="InterPro" id="IPR000791">
    <property type="entry name" value="Gpr1/Fun34/SatP-like"/>
</dbReference>
<gene>
    <name evidence="7" type="ORF">B1B_17653</name>
</gene>
<proteinExistence type="inferred from homology"/>
<organism evidence="7">
    <name type="scientific">mine drainage metagenome</name>
    <dbReference type="NCBI Taxonomy" id="410659"/>
    <lineage>
        <taxon>unclassified sequences</taxon>
        <taxon>metagenomes</taxon>
        <taxon>ecological metagenomes</taxon>
    </lineage>
</organism>
<comment type="subcellular location">
    <subcellularLocation>
        <location evidence="1">Membrane</location>
        <topology evidence="1">Multi-pass membrane protein</topology>
    </subcellularLocation>
</comment>
<protein>
    <submittedName>
        <fullName evidence="7">GPR1/FUN34/yaaH</fullName>
    </submittedName>
</protein>
<feature type="transmembrane region" description="Helical" evidence="6">
    <location>
        <begin position="150"/>
        <end position="172"/>
    </location>
</feature>
<feature type="transmembrane region" description="Helical" evidence="6">
    <location>
        <begin position="62"/>
        <end position="82"/>
    </location>
</feature>
<dbReference type="GO" id="GO:0071422">
    <property type="term" value="P:succinate transmembrane transport"/>
    <property type="evidence" value="ECO:0007669"/>
    <property type="project" value="TreeGrafter"/>
</dbReference>
<evidence type="ECO:0000256" key="6">
    <source>
        <dbReference type="SAM" id="Phobius"/>
    </source>
</evidence>
<comment type="similarity">
    <text evidence="2">Belongs to the acetate uptake transporter (AceTr) (TC 2.A.96) family.</text>
</comment>
<evidence type="ECO:0000313" key="7">
    <source>
        <dbReference type="EMBL" id="EQD33043.1"/>
    </source>
</evidence>
<dbReference type="AlphaFoldDB" id="T0YIR4"/>
<evidence type="ECO:0000256" key="1">
    <source>
        <dbReference type="ARBA" id="ARBA00004141"/>
    </source>
</evidence>
<evidence type="ECO:0000256" key="2">
    <source>
        <dbReference type="ARBA" id="ARBA00005587"/>
    </source>
</evidence>
<dbReference type="EMBL" id="AUZY01011801">
    <property type="protein sequence ID" value="EQD33043.1"/>
    <property type="molecule type" value="Genomic_DNA"/>
</dbReference>
<accession>T0YIR4</accession>
<evidence type="ECO:0000256" key="3">
    <source>
        <dbReference type="ARBA" id="ARBA00022692"/>
    </source>
</evidence>
<evidence type="ECO:0000256" key="5">
    <source>
        <dbReference type="ARBA" id="ARBA00023136"/>
    </source>
</evidence>
<dbReference type="GO" id="GO:0015360">
    <property type="term" value="F:acetate:proton symporter activity"/>
    <property type="evidence" value="ECO:0007669"/>
    <property type="project" value="TreeGrafter"/>
</dbReference>
<keyword evidence="5 6" id="KW-0472">Membrane</keyword>
<keyword evidence="4 6" id="KW-1133">Transmembrane helix</keyword>
<feature type="transmembrane region" description="Helical" evidence="6">
    <location>
        <begin position="192"/>
        <end position="214"/>
    </location>
</feature>
<feature type="transmembrane region" description="Helical" evidence="6">
    <location>
        <begin position="123"/>
        <end position="143"/>
    </location>
</feature>
<reference evidence="7" key="1">
    <citation type="submission" date="2013-08" db="EMBL/GenBank/DDBJ databases">
        <authorList>
            <person name="Mendez C."/>
            <person name="Richter M."/>
            <person name="Ferrer M."/>
            <person name="Sanchez J."/>
        </authorList>
    </citation>
    <scope>NUCLEOTIDE SEQUENCE</scope>
</reference>
<evidence type="ECO:0000256" key="4">
    <source>
        <dbReference type="ARBA" id="ARBA00022989"/>
    </source>
</evidence>
<sequence length="220" mass="23166">MVDAPSVPDYYRPKVEESAQWANPAVLGLMGFGTTTILAGMAVASNATSNGMSLYGVTNAPVYAMAIFFGGIAQLIAGIIALRKGEIFPGTAFIGYGSFWLAFVTLLGGLSIGPYAINVGAPAGWDVAWFFVVWAMFTFSFAINSHKHGVGIAVVFWTLTLAFILLAIDFGILLGQSGTVSTGLWQATGFEIVFVGLAAWFVATGVLASTHYGGKKVIPY</sequence>
<comment type="caution">
    <text evidence="7">The sequence shown here is derived from an EMBL/GenBank/DDBJ whole genome shotgun (WGS) entry which is preliminary data.</text>
</comment>
<reference evidence="7" key="2">
    <citation type="journal article" date="2014" name="ISME J.">
        <title>Microbial stratification in low pH oxic and suboxic macroscopic growths along an acid mine drainage.</title>
        <authorList>
            <person name="Mendez-Garcia C."/>
            <person name="Mesa V."/>
            <person name="Sprenger R.R."/>
            <person name="Richter M."/>
            <person name="Diez M.S."/>
            <person name="Solano J."/>
            <person name="Bargiela R."/>
            <person name="Golyshina O.V."/>
            <person name="Manteca A."/>
            <person name="Ramos J.L."/>
            <person name="Gallego J.R."/>
            <person name="Llorente I."/>
            <person name="Martins Dos Santos V.A."/>
            <person name="Jensen O.N."/>
            <person name="Pelaez A.I."/>
            <person name="Sanchez J."/>
            <person name="Ferrer M."/>
        </authorList>
    </citation>
    <scope>NUCLEOTIDE SEQUENCE</scope>
</reference>
<feature type="transmembrane region" description="Helical" evidence="6">
    <location>
        <begin position="94"/>
        <end position="117"/>
    </location>
</feature>
<dbReference type="Pfam" id="PF01184">
    <property type="entry name" value="Gpr1_Fun34_YaaH"/>
    <property type="match status" value="1"/>
</dbReference>
<dbReference type="GO" id="GO:0005886">
    <property type="term" value="C:plasma membrane"/>
    <property type="evidence" value="ECO:0007669"/>
    <property type="project" value="TreeGrafter"/>
</dbReference>
<dbReference type="PANTHER" id="PTHR30178">
    <property type="entry name" value="INNER MEMBRANE PROTEIN YAAH"/>
    <property type="match status" value="1"/>
</dbReference>
<name>T0YIR4_9ZZZZ</name>
<feature type="transmembrane region" description="Helical" evidence="6">
    <location>
        <begin position="21"/>
        <end position="42"/>
    </location>
</feature>
<dbReference type="PANTHER" id="PTHR30178:SF3">
    <property type="entry name" value="SUCCINATE-ACETATE_PROTON SYMPORTER SATP"/>
    <property type="match status" value="1"/>
</dbReference>
<dbReference type="InterPro" id="IPR047623">
    <property type="entry name" value="SatP"/>
</dbReference>
<dbReference type="NCBIfam" id="NF038013">
    <property type="entry name" value="AceTr_1"/>
    <property type="match status" value="1"/>
</dbReference>